<evidence type="ECO:0000313" key="2">
    <source>
        <dbReference type="EMBL" id="MCI3278306.1"/>
    </source>
</evidence>
<evidence type="ECO:0000313" key="3">
    <source>
        <dbReference type="Proteomes" id="UP001165269"/>
    </source>
</evidence>
<gene>
    <name evidence="2" type="ORF">MQP27_45295</name>
</gene>
<dbReference type="EMBL" id="JALDAY010000018">
    <property type="protein sequence ID" value="MCI3278306.1"/>
    <property type="molecule type" value="Genomic_DNA"/>
</dbReference>
<comment type="caution">
    <text evidence="2">The sequence shown here is derived from an EMBL/GenBank/DDBJ whole genome shotgun (WGS) entry which is preliminary data.</text>
</comment>
<evidence type="ECO:0000256" key="1">
    <source>
        <dbReference type="SAM" id="MobiDB-lite"/>
    </source>
</evidence>
<name>A0ABS9YNX6_9ACTN</name>
<feature type="compositionally biased region" description="Low complexity" evidence="1">
    <location>
        <begin position="82"/>
        <end position="96"/>
    </location>
</feature>
<feature type="region of interest" description="Disordered" evidence="1">
    <location>
        <begin position="43"/>
        <end position="127"/>
    </location>
</feature>
<dbReference type="Proteomes" id="UP001165269">
    <property type="component" value="Unassembled WGS sequence"/>
</dbReference>
<reference evidence="2" key="1">
    <citation type="submission" date="2022-03" db="EMBL/GenBank/DDBJ databases">
        <title>Streptomyces 7R015 and 7R016 isolated from Barleria lupulina in Thailand.</title>
        <authorList>
            <person name="Kanchanasin P."/>
            <person name="Phongsopitanun W."/>
            <person name="Tanasupawat S."/>
        </authorList>
    </citation>
    <scope>NUCLEOTIDE SEQUENCE</scope>
    <source>
        <strain evidence="2">7R015</strain>
    </source>
</reference>
<keyword evidence="3" id="KW-1185">Reference proteome</keyword>
<accession>A0ABS9YNX6</accession>
<dbReference type="RefSeq" id="WP_242776819.1">
    <property type="nucleotide sequence ID" value="NZ_JALDAY010000018.1"/>
</dbReference>
<sequence>MGAPEAVGDVGVLVVAWSASDGVAEAVAVAPDGLLPGEVGLVPGAVGEGVEVGGDDVPGSVTGAEGPAPLADGSKEPGSGSGTWDGDSDAPSGPGDVEAVGGPWPGGSRTVPGFSEGSPGTGSTVLGANGVASRRLSASTPVYAAHSAPAA</sequence>
<organism evidence="2 3">
    <name type="scientific">Streptomyces cylindrosporus</name>
    <dbReference type="NCBI Taxonomy" id="2927583"/>
    <lineage>
        <taxon>Bacteria</taxon>
        <taxon>Bacillati</taxon>
        <taxon>Actinomycetota</taxon>
        <taxon>Actinomycetes</taxon>
        <taxon>Kitasatosporales</taxon>
        <taxon>Streptomycetaceae</taxon>
        <taxon>Streptomyces</taxon>
    </lineage>
</organism>
<protein>
    <submittedName>
        <fullName evidence="2">Uncharacterized protein</fullName>
    </submittedName>
</protein>
<proteinExistence type="predicted"/>